<dbReference type="GO" id="GO:0015074">
    <property type="term" value="P:DNA integration"/>
    <property type="evidence" value="ECO:0007669"/>
    <property type="project" value="UniProtKB-KW"/>
</dbReference>
<dbReference type="InterPro" id="IPR013762">
    <property type="entry name" value="Integrase-like_cat_sf"/>
</dbReference>
<keyword evidence="3" id="KW-0808">Transferase</keyword>
<keyword evidence="4" id="KW-0378">Hydrolase</keyword>
<evidence type="ECO:0000256" key="5">
    <source>
        <dbReference type="ARBA" id="ARBA00022908"/>
    </source>
</evidence>
<comment type="similarity">
    <text evidence="1">Belongs to the 'phage' integrase family.</text>
</comment>
<dbReference type="Gene3D" id="1.10.150.130">
    <property type="match status" value="1"/>
</dbReference>
<keyword evidence="7" id="KW-0233">DNA recombination</keyword>
<evidence type="ECO:0000256" key="9">
    <source>
        <dbReference type="PROSITE-ProRule" id="PRU01248"/>
    </source>
</evidence>
<evidence type="ECO:0000256" key="8">
    <source>
        <dbReference type="ARBA" id="ARBA00023195"/>
    </source>
</evidence>
<dbReference type="EMBL" id="BK015129">
    <property type="protein sequence ID" value="DAD92160.1"/>
    <property type="molecule type" value="Genomic_DNA"/>
</dbReference>
<dbReference type="PROSITE" id="PS51900">
    <property type="entry name" value="CB"/>
    <property type="match status" value="1"/>
</dbReference>
<protein>
    <recommendedName>
        <fullName evidence="2">Integrase</fullName>
    </recommendedName>
</protein>
<name>A0A8S5ND50_9CAUD</name>
<dbReference type="GO" id="GO:0075713">
    <property type="term" value="P:establishment of integrated proviral latency"/>
    <property type="evidence" value="ECO:0007669"/>
    <property type="project" value="UniProtKB-KW"/>
</dbReference>
<dbReference type="GO" id="GO:0006310">
    <property type="term" value="P:DNA recombination"/>
    <property type="evidence" value="ECO:0007669"/>
    <property type="project" value="UniProtKB-KW"/>
</dbReference>
<dbReference type="PANTHER" id="PTHR30349:SF64">
    <property type="entry name" value="PROPHAGE INTEGRASE INTD-RELATED"/>
    <property type="match status" value="1"/>
</dbReference>
<evidence type="ECO:0000256" key="2">
    <source>
        <dbReference type="ARBA" id="ARBA00016082"/>
    </source>
</evidence>
<sequence length="270" mass="30195">MSVNTISIEWRNSITSYETYLLASGCSPRTVRLRKDWIARYARWIDEEPFSVKDTVVVEWSAHQEWSQSTRRSAHQSVKSFYQWAQGQGLTDRMPIIPKVRKAVPSPHPASDAAVASCLLSRDWRVKLAARLSVELGMRRGEVACVNVDRDLIDSSDGAALIVHGKGGKTRVIPITESLAGELRKYRGFVFPGNIGGHISPEWLGKLLSRSMPDGVSMHALRHRFTTRAYRATRDLVAVQRVLGHASPETTLVYLQMSDDALRRVVEAAA</sequence>
<keyword evidence="8" id="KW-1160">Virus entry into host cell</keyword>
<dbReference type="GO" id="GO:0016787">
    <property type="term" value="F:hydrolase activity"/>
    <property type="evidence" value="ECO:0007669"/>
    <property type="project" value="UniProtKB-KW"/>
</dbReference>
<evidence type="ECO:0000313" key="12">
    <source>
        <dbReference type="EMBL" id="DAD92160.1"/>
    </source>
</evidence>
<dbReference type="Pfam" id="PF00589">
    <property type="entry name" value="Phage_integrase"/>
    <property type="match status" value="1"/>
</dbReference>
<feature type="domain" description="Core-binding (CB)" evidence="11">
    <location>
        <begin position="1"/>
        <end position="86"/>
    </location>
</feature>
<evidence type="ECO:0000256" key="3">
    <source>
        <dbReference type="ARBA" id="ARBA00022679"/>
    </source>
</evidence>
<keyword evidence="6 9" id="KW-0238">DNA-binding</keyword>
<keyword evidence="5" id="KW-0229">DNA integration</keyword>
<keyword evidence="8" id="KW-1179">Viral genome integration</keyword>
<dbReference type="PROSITE" id="PS51898">
    <property type="entry name" value="TYR_RECOMBINASE"/>
    <property type="match status" value="1"/>
</dbReference>
<dbReference type="GO" id="GO:0016740">
    <property type="term" value="F:transferase activity"/>
    <property type="evidence" value="ECO:0007669"/>
    <property type="project" value="UniProtKB-KW"/>
</dbReference>
<evidence type="ECO:0000259" key="10">
    <source>
        <dbReference type="PROSITE" id="PS51898"/>
    </source>
</evidence>
<dbReference type="InterPro" id="IPR002104">
    <property type="entry name" value="Integrase_catalytic"/>
</dbReference>
<dbReference type="SUPFAM" id="SSF56349">
    <property type="entry name" value="DNA breaking-rejoining enzymes"/>
    <property type="match status" value="1"/>
</dbReference>
<evidence type="ECO:0000256" key="6">
    <source>
        <dbReference type="ARBA" id="ARBA00023125"/>
    </source>
</evidence>
<dbReference type="InterPro" id="IPR010998">
    <property type="entry name" value="Integrase_recombinase_N"/>
</dbReference>
<reference evidence="12" key="1">
    <citation type="journal article" date="2021" name="Proc. Natl. Acad. Sci. U.S.A.">
        <title>A Catalog of Tens of Thousands of Viruses from Human Metagenomes Reveals Hidden Associations with Chronic Diseases.</title>
        <authorList>
            <person name="Tisza M.J."/>
            <person name="Buck C.B."/>
        </authorList>
    </citation>
    <scope>NUCLEOTIDE SEQUENCE</scope>
    <source>
        <strain evidence="12">CtFmt20</strain>
    </source>
</reference>
<accession>A0A8S5ND50</accession>
<dbReference type="Gene3D" id="1.10.443.10">
    <property type="entry name" value="Intergrase catalytic core"/>
    <property type="match status" value="1"/>
</dbReference>
<evidence type="ECO:0000259" key="11">
    <source>
        <dbReference type="PROSITE" id="PS51900"/>
    </source>
</evidence>
<organism evidence="12">
    <name type="scientific">Siphoviridae sp. ctFmt20</name>
    <dbReference type="NCBI Taxonomy" id="2826214"/>
    <lineage>
        <taxon>Viruses</taxon>
        <taxon>Duplodnaviria</taxon>
        <taxon>Heunggongvirae</taxon>
        <taxon>Uroviricota</taxon>
        <taxon>Caudoviricetes</taxon>
    </lineage>
</organism>
<dbReference type="PANTHER" id="PTHR30349">
    <property type="entry name" value="PHAGE INTEGRASE-RELATED"/>
    <property type="match status" value="1"/>
</dbReference>
<dbReference type="InterPro" id="IPR050090">
    <property type="entry name" value="Tyrosine_recombinase_XerCD"/>
</dbReference>
<dbReference type="CDD" id="cd00397">
    <property type="entry name" value="DNA_BRE_C"/>
    <property type="match status" value="1"/>
</dbReference>
<dbReference type="InterPro" id="IPR044068">
    <property type="entry name" value="CB"/>
</dbReference>
<feature type="domain" description="Tyr recombinase" evidence="10">
    <location>
        <begin position="99"/>
        <end position="267"/>
    </location>
</feature>
<evidence type="ECO:0000256" key="1">
    <source>
        <dbReference type="ARBA" id="ARBA00008857"/>
    </source>
</evidence>
<dbReference type="InterPro" id="IPR011010">
    <property type="entry name" value="DNA_brk_join_enz"/>
</dbReference>
<evidence type="ECO:0000256" key="7">
    <source>
        <dbReference type="ARBA" id="ARBA00023172"/>
    </source>
</evidence>
<dbReference type="GO" id="GO:0044826">
    <property type="term" value="P:viral genome integration into host DNA"/>
    <property type="evidence" value="ECO:0007669"/>
    <property type="project" value="UniProtKB-KW"/>
</dbReference>
<evidence type="ECO:0000256" key="4">
    <source>
        <dbReference type="ARBA" id="ARBA00022801"/>
    </source>
</evidence>
<proteinExistence type="inferred from homology"/>
<dbReference type="GO" id="GO:0003677">
    <property type="term" value="F:DNA binding"/>
    <property type="evidence" value="ECO:0007669"/>
    <property type="project" value="UniProtKB-UniRule"/>
</dbReference>